<evidence type="ECO:0000313" key="5">
    <source>
        <dbReference type="EMBL" id="MFC3912400.1"/>
    </source>
</evidence>
<protein>
    <submittedName>
        <fullName evidence="5">Substrate-binding periplasmic protein</fullName>
    </submittedName>
</protein>
<evidence type="ECO:0000259" key="4">
    <source>
        <dbReference type="SMART" id="SM00062"/>
    </source>
</evidence>
<feature type="chain" id="PRO_5045809500" evidence="3">
    <location>
        <begin position="20"/>
        <end position="253"/>
    </location>
</feature>
<dbReference type="Gene3D" id="3.40.190.10">
    <property type="entry name" value="Periplasmic binding protein-like II"/>
    <property type="match status" value="2"/>
</dbReference>
<proteinExistence type="inferred from homology"/>
<evidence type="ECO:0000313" key="6">
    <source>
        <dbReference type="Proteomes" id="UP001595692"/>
    </source>
</evidence>
<evidence type="ECO:0000256" key="3">
    <source>
        <dbReference type="SAM" id="SignalP"/>
    </source>
</evidence>
<dbReference type="EMBL" id="JBHSAF010000001">
    <property type="protein sequence ID" value="MFC3912400.1"/>
    <property type="molecule type" value="Genomic_DNA"/>
</dbReference>
<keyword evidence="2 3" id="KW-0732">Signal</keyword>
<dbReference type="Proteomes" id="UP001595692">
    <property type="component" value="Unassembled WGS sequence"/>
</dbReference>
<dbReference type="SUPFAM" id="SSF53850">
    <property type="entry name" value="Periplasmic binding protein-like II"/>
    <property type="match status" value="1"/>
</dbReference>
<keyword evidence="6" id="KW-1185">Reference proteome</keyword>
<accession>A0ABV8CJN4</accession>
<dbReference type="InterPro" id="IPR001638">
    <property type="entry name" value="Solute-binding_3/MltF_N"/>
</dbReference>
<evidence type="ECO:0000256" key="2">
    <source>
        <dbReference type="ARBA" id="ARBA00022729"/>
    </source>
</evidence>
<reference evidence="6" key="1">
    <citation type="journal article" date="2019" name="Int. J. Syst. Evol. Microbiol.">
        <title>The Global Catalogue of Microorganisms (GCM) 10K type strain sequencing project: providing services to taxonomists for standard genome sequencing and annotation.</title>
        <authorList>
            <consortium name="The Broad Institute Genomics Platform"/>
            <consortium name="The Broad Institute Genome Sequencing Center for Infectious Disease"/>
            <person name="Wu L."/>
            <person name="Ma J."/>
        </authorList>
    </citation>
    <scope>NUCLEOTIDE SEQUENCE [LARGE SCALE GENOMIC DNA]</scope>
    <source>
        <strain evidence="6">CCUG 54939</strain>
    </source>
</reference>
<dbReference type="SMART" id="SM00062">
    <property type="entry name" value="PBPb"/>
    <property type="match status" value="1"/>
</dbReference>
<sequence length="253" mass="29150">MRLWPVVILLTPFAMTAMAANPLCPQPLQVGWDPWPPYHFQTEKGEMTGFAIDVLNLIVHDIGCEIEYRERPWKRQLQELKEGMTDIAMEAYYNPDRAEYAVFSDAYSPSRAHLWVKSGNQLKADKIATLLSEGTLIGVTKDFYYGPVVERNRKLSNVQEVFAEETNYSKLLKGRIDGFLGDWLATTWNLKQHGLQYKIVRSPVEVYEAPAFFMLSKRRLSSEFVSRFNAALQQAKKDGRYQLVLDKYTKITP</sequence>
<evidence type="ECO:0000256" key="1">
    <source>
        <dbReference type="ARBA" id="ARBA00010333"/>
    </source>
</evidence>
<dbReference type="RefSeq" id="WP_377150507.1">
    <property type="nucleotide sequence ID" value="NZ_JBHSAF010000001.1"/>
</dbReference>
<dbReference type="PANTHER" id="PTHR35936:SF25">
    <property type="entry name" value="ABC TRANSPORTER SUBSTRATE-BINDING PROTEIN"/>
    <property type="match status" value="1"/>
</dbReference>
<organism evidence="5 6">
    <name type="scientific">Pseudaeromonas sharmana</name>
    <dbReference type="NCBI Taxonomy" id="328412"/>
    <lineage>
        <taxon>Bacteria</taxon>
        <taxon>Pseudomonadati</taxon>
        <taxon>Pseudomonadota</taxon>
        <taxon>Gammaproteobacteria</taxon>
        <taxon>Aeromonadales</taxon>
        <taxon>Aeromonadaceae</taxon>
        <taxon>Pseudaeromonas</taxon>
    </lineage>
</organism>
<dbReference type="Pfam" id="PF00497">
    <property type="entry name" value="SBP_bac_3"/>
    <property type="match status" value="1"/>
</dbReference>
<feature type="domain" description="Solute-binding protein family 3/N-terminal" evidence="4">
    <location>
        <begin position="27"/>
        <end position="252"/>
    </location>
</feature>
<comment type="similarity">
    <text evidence="1">Belongs to the bacterial solute-binding protein 3 family.</text>
</comment>
<comment type="caution">
    <text evidence="5">The sequence shown here is derived from an EMBL/GenBank/DDBJ whole genome shotgun (WGS) entry which is preliminary data.</text>
</comment>
<dbReference type="PANTHER" id="PTHR35936">
    <property type="entry name" value="MEMBRANE-BOUND LYTIC MUREIN TRANSGLYCOSYLASE F"/>
    <property type="match status" value="1"/>
</dbReference>
<name>A0ABV8CJN4_9GAMM</name>
<feature type="signal peptide" evidence="3">
    <location>
        <begin position="1"/>
        <end position="19"/>
    </location>
</feature>
<gene>
    <name evidence="5" type="ORF">ACFOSS_02830</name>
</gene>